<reference evidence="8 9" key="1">
    <citation type="submission" date="2023-07" db="EMBL/GenBank/DDBJ databases">
        <title>Genomic Encyclopedia of Type Strains, Phase IV (KMG-IV): sequencing the most valuable type-strain genomes for metagenomic binning, comparative biology and taxonomic classification.</title>
        <authorList>
            <person name="Goeker M."/>
        </authorList>
    </citation>
    <scope>NUCLEOTIDE SEQUENCE [LARGE SCALE GENOMIC DNA]</scope>
    <source>
        <strain evidence="8 9">DSM 11549</strain>
    </source>
</reference>
<comment type="pathway">
    <text evidence="1 6">Carbohydrate biosynthesis; dTDP-L-rhamnose biosynthesis.</text>
</comment>
<evidence type="ECO:0000256" key="4">
    <source>
        <dbReference type="ARBA" id="ARBA00017099"/>
    </source>
</evidence>
<dbReference type="PANTHER" id="PTHR10491">
    <property type="entry name" value="DTDP-4-DEHYDRORHAMNOSE REDUCTASE"/>
    <property type="match status" value="1"/>
</dbReference>
<comment type="similarity">
    <text evidence="2 6">Belongs to the dTDP-4-dehydrorhamnose reductase family.</text>
</comment>
<proteinExistence type="inferred from homology"/>
<keyword evidence="6" id="KW-0521">NADP</keyword>
<dbReference type="InterPro" id="IPR005913">
    <property type="entry name" value="dTDP_dehydrorham_reduct"/>
</dbReference>
<protein>
    <recommendedName>
        <fullName evidence="4 6">dTDP-4-dehydrorhamnose reductase</fullName>
        <ecNumber evidence="3 6">1.1.1.133</ecNumber>
    </recommendedName>
</protein>
<keyword evidence="6 8" id="KW-0560">Oxidoreductase</keyword>
<evidence type="ECO:0000256" key="3">
    <source>
        <dbReference type="ARBA" id="ARBA00012929"/>
    </source>
</evidence>
<dbReference type="Gene3D" id="3.40.50.720">
    <property type="entry name" value="NAD(P)-binding Rossmann-like Domain"/>
    <property type="match status" value="1"/>
</dbReference>
<evidence type="ECO:0000256" key="5">
    <source>
        <dbReference type="ARBA" id="ARBA00048200"/>
    </source>
</evidence>
<gene>
    <name evidence="8" type="ORF">J2R99_002295</name>
</gene>
<accession>A0ABU0C7C6</accession>
<organism evidence="8 9">
    <name type="scientific">Rhodopseudomonas julia</name>
    <dbReference type="NCBI Taxonomy" id="200617"/>
    <lineage>
        <taxon>Bacteria</taxon>
        <taxon>Pseudomonadati</taxon>
        <taxon>Pseudomonadota</taxon>
        <taxon>Alphaproteobacteria</taxon>
        <taxon>Hyphomicrobiales</taxon>
        <taxon>Nitrobacteraceae</taxon>
        <taxon>Rhodopseudomonas</taxon>
    </lineage>
</organism>
<comment type="catalytic activity">
    <reaction evidence="5 6">
        <text>dTDP-beta-L-rhamnose + NADP(+) = dTDP-4-dehydro-beta-L-rhamnose + NADPH + H(+)</text>
        <dbReference type="Rhea" id="RHEA:21796"/>
        <dbReference type="ChEBI" id="CHEBI:15378"/>
        <dbReference type="ChEBI" id="CHEBI:57510"/>
        <dbReference type="ChEBI" id="CHEBI:57783"/>
        <dbReference type="ChEBI" id="CHEBI:58349"/>
        <dbReference type="ChEBI" id="CHEBI:62830"/>
        <dbReference type="EC" id="1.1.1.133"/>
    </reaction>
</comment>
<dbReference type="EMBL" id="JAUSUK010000002">
    <property type="protein sequence ID" value="MDQ0326426.1"/>
    <property type="molecule type" value="Genomic_DNA"/>
</dbReference>
<comment type="function">
    <text evidence="6">Catalyzes the reduction of dTDP-6-deoxy-L-lyxo-4-hexulose to yield dTDP-L-rhamnose.</text>
</comment>
<dbReference type="InterPro" id="IPR036291">
    <property type="entry name" value="NAD(P)-bd_dom_sf"/>
</dbReference>
<evidence type="ECO:0000256" key="2">
    <source>
        <dbReference type="ARBA" id="ARBA00010944"/>
    </source>
</evidence>
<dbReference type="GO" id="GO:0008831">
    <property type="term" value="F:dTDP-4-dehydrorhamnose reductase activity"/>
    <property type="evidence" value="ECO:0007669"/>
    <property type="project" value="UniProtKB-EC"/>
</dbReference>
<comment type="cofactor">
    <cofactor evidence="6">
        <name>Mg(2+)</name>
        <dbReference type="ChEBI" id="CHEBI:18420"/>
    </cofactor>
    <text evidence="6">Binds 1 Mg(2+) ion per monomer.</text>
</comment>
<evidence type="ECO:0000256" key="1">
    <source>
        <dbReference type="ARBA" id="ARBA00004781"/>
    </source>
</evidence>
<evidence type="ECO:0000256" key="6">
    <source>
        <dbReference type="RuleBase" id="RU364082"/>
    </source>
</evidence>
<evidence type="ECO:0000259" key="7">
    <source>
        <dbReference type="Pfam" id="PF04321"/>
    </source>
</evidence>
<evidence type="ECO:0000313" key="8">
    <source>
        <dbReference type="EMBL" id="MDQ0326426.1"/>
    </source>
</evidence>
<feature type="domain" description="RmlD-like substrate binding" evidence="7">
    <location>
        <begin position="4"/>
        <end position="248"/>
    </location>
</feature>
<name>A0ABU0C7C6_9BRAD</name>
<dbReference type="CDD" id="cd05254">
    <property type="entry name" value="dTDP_HR_like_SDR_e"/>
    <property type="match status" value="1"/>
</dbReference>
<keyword evidence="9" id="KW-1185">Reference proteome</keyword>
<dbReference type="Proteomes" id="UP001230253">
    <property type="component" value="Unassembled WGS sequence"/>
</dbReference>
<dbReference type="InterPro" id="IPR029903">
    <property type="entry name" value="RmlD-like-bd"/>
</dbReference>
<sequence length="258" mass="27968">MRGFSSAELDVTDAVAFHRVLGRLRPDAVINAAALGVEASEVEPQRAHHVNAIAPGHMAQACQLAGTPFIHISTDYVFGDVPDRPWRESDPVSPLNSYGHLKAEGEHNALAAAGGVCICRVAWLFGDQKDFIARLLQGNDDPVRVAYDQIGSPTPIFHVAKRLLELASRMVAGDVIPEILHLAGSPPVSRADWVATAFDARRRAGKRTPKLVPVSMSEFGSQIPRPSRSALDCTLATQIFADQLDWQELTMRADTFSG</sequence>
<dbReference type="SUPFAM" id="SSF51735">
    <property type="entry name" value="NAD(P)-binding Rossmann-fold domains"/>
    <property type="match status" value="1"/>
</dbReference>
<dbReference type="PANTHER" id="PTHR10491:SF4">
    <property type="entry name" value="METHIONINE ADENOSYLTRANSFERASE 2 SUBUNIT BETA"/>
    <property type="match status" value="1"/>
</dbReference>
<dbReference type="Pfam" id="PF04321">
    <property type="entry name" value="RmlD_sub_bind"/>
    <property type="match status" value="1"/>
</dbReference>
<comment type="caution">
    <text evidence="8">The sequence shown here is derived from an EMBL/GenBank/DDBJ whole genome shotgun (WGS) entry which is preliminary data.</text>
</comment>
<evidence type="ECO:0000313" key="9">
    <source>
        <dbReference type="Proteomes" id="UP001230253"/>
    </source>
</evidence>
<dbReference type="EC" id="1.1.1.133" evidence="3 6"/>